<keyword evidence="2" id="KW-1185">Reference proteome</keyword>
<evidence type="ECO:0000313" key="2">
    <source>
        <dbReference type="Proteomes" id="UP000076858"/>
    </source>
</evidence>
<dbReference type="STRING" id="35525.A0A0P5HK85"/>
<dbReference type="SMART" id="SM00516">
    <property type="entry name" value="SEC14"/>
    <property type="match status" value="1"/>
</dbReference>
<dbReference type="InterPro" id="IPR036273">
    <property type="entry name" value="CRAL/TRIO_N_dom_sf"/>
</dbReference>
<name>A0A0P5HK85_9CRUS</name>
<dbReference type="InterPro" id="IPR051064">
    <property type="entry name" value="SEC14/CRAL-TRIO_domain"/>
</dbReference>
<dbReference type="Gene3D" id="2.60.120.680">
    <property type="entry name" value="GOLD domain"/>
    <property type="match status" value="1"/>
</dbReference>
<organism evidence="1 2">
    <name type="scientific">Daphnia magna</name>
    <dbReference type="NCBI Taxonomy" id="35525"/>
    <lineage>
        <taxon>Eukaryota</taxon>
        <taxon>Metazoa</taxon>
        <taxon>Ecdysozoa</taxon>
        <taxon>Arthropoda</taxon>
        <taxon>Crustacea</taxon>
        <taxon>Branchiopoda</taxon>
        <taxon>Diplostraca</taxon>
        <taxon>Cladocera</taxon>
        <taxon>Anomopoda</taxon>
        <taxon>Daphniidae</taxon>
        <taxon>Daphnia</taxon>
    </lineage>
</organism>
<dbReference type="GO" id="GO:0005737">
    <property type="term" value="C:cytoplasm"/>
    <property type="evidence" value="ECO:0007669"/>
    <property type="project" value="TreeGrafter"/>
</dbReference>
<sequence length="435" mass="49854">MSVTDVVRPVQPISFDQQFTGEVPKYVRSDCKNNYKPKLSIERGYDPIKAENAIEQFRNAVKDFDLKDSSDEYLVKWLIAQDFDVARAEKMLRQSLEWRRINGADGILDSYTPSEVFKQYFSMGHVGLDKFGCPVFVCALGKMDLKGLLSSMTKKEYYNFLTWMTETFVAVITQENNRTGYRTKKQTFIIDLDQFSMRHLVSKPVGSFMNAGAAIITIIQTYLVNYPDQFRRVFIINAPAMFPWLFGFIKPLLAQNDVPKIKIFGSNKKEWMSALLEEIESDQFPSYYGGSMTDPGGDPKCPSKLNLGGEVPRSFYLRKNPPVAKDNMETLSISAGVGGKKKLECNVDVIQSTIRWEFMTEGGDISYRVYTKNNKNNSDDLVPHCRVDSHLVMEEGQISCDQPGKYVFEFDNSYSYLRKKKLRYHIVVEQPENSQ</sequence>
<dbReference type="EMBL" id="LRGB01000568">
    <property type="protein sequence ID" value="KZS17888.1"/>
    <property type="molecule type" value="Genomic_DNA"/>
</dbReference>
<dbReference type="InterPro" id="IPR036865">
    <property type="entry name" value="CRAL-TRIO_dom_sf"/>
</dbReference>
<dbReference type="Proteomes" id="UP000076858">
    <property type="component" value="Unassembled WGS sequence"/>
</dbReference>
<dbReference type="AlphaFoldDB" id="A0A0P5HK85"/>
<dbReference type="PROSITE" id="PS50191">
    <property type="entry name" value="CRAL_TRIO"/>
    <property type="match status" value="1"/>
</dbReference>
<comment type="caution">
    <text evidence="1">The sequence shown here is derived from an EMBL/GenBank/DDBJ whole genome shotgun (WGS) entry which is preliminary data.</text>
</comment>
<dbReference type="CDD" id="cd00170">
    <property type="entry name" value="SEC14"/>
    <property type="match status" value="1"/>
</dbReference>
<evidence type="ECO:0000313" key="1">
    <source>
        <dbReference type="EMBL" id="KZS17888.1"/>
    </source>
</evidence>
<proteinExistence type="predicted"/>
<dbReference type="PROSITE" id="PS50866">
    <property type="entry name" value="GOLD"/>
    <property type="match status" value="1"/>
</dbReference>
<reference evidence="1 2" key="1">
    <citation type="submission" date="2016-03" db="EMBL/GenBank/DDBJ databases">
        <title>EvidentialGene: Evidence-directed Construction of Genes on Genomes.</title>
        <authorList>
            <person name="Gilbert D.G."/>
            <person name="Choi J.-H."/>
            <person name="Mockaitis K."/>
            <person name="Colbourne J."/>
            <person name="Pfrender M."/>
        </authorList>
    </citation>
    <scope>NUCLEOTIDE SEQUENCE [LARGE SCALE GENOMIC DNA]</scope>
    <source>
        <strain evidence="1 2">Xinb3</strain>
        <tissue evidence="1">Complete organism</tissue>
    </source>
</reference>
<gene>
    <name evidence="1" type="ORF">APZ42_015835</name>
</gene>
<dbReference type="InterPro" id="IPR001251">
    <property type="entry name" value="CRAL-TRIO_dom"/>
</dbReference>
<dbReference type="SUPFAM" id="SSF52087">
    <property type="entry name" value="CRAL/TRIO domain"/>
    <property type="match status" value="1"/>
</dbReference>
<dbReference type="SUPFAM" id="SSF101576">
    <property type="entry name" value="Supernatant protein factor (SPF), C-terminal domain"/>
    <property type="match status" value="1"/>
</dbReference>
<dbReference type="PANTHER" id="PTHR23324">
    <property type="entry name" value="SEC14 RELATED PROTEIN"/>
    <property type="match status" value="1"/>
</dbReference>
<dbReference type="PANTHER" id="PTHR23324:SF83">
    <property type="entry name" value="SEC14-LIKE PROTEIN 2"/>
    <property type="match status" value="1"/>
</dbReference>
<dbReference type="Gene3D" id="3.40.525.10">
    <property type="entry name" value="CRAL-TRIO lipid binding domain"/>
    <property type="match status" value="1"/>
</dbReference>
<dbReference type="InterPro" id="IPR009038">
    <property type="entry name" value="GOLD_dom"/>
</dbReference>
<dbReference type="InterPro" id="IPR011074">
    <property type="entry name" value="CRAL/TRIO_N_dom"/>
</dbReference>
<accession>A0A0P5HK85</accession>
<dbReference type="Pfam" id="PF00650">
    <property type="entry name" value="CRAL_TRIO"/>
    <property type="match status" value="1"/>
</dbReference>
<dbReference type="InterPro" id="IPR036598">
    <property type="entry name" value="GOLD_dom_sf"/>
</dbReference>
<dbReference type="OrthoDB" id="1434354at2759"/>
<dbReference type="SMART" id="SM01100">
    <property type="entry name" value="CRAL_TRIO_N"/>
    <property type="match status" value="1"/>
</dbReference>
<dbReference type="SUPFAM" id="SSF46938">
    <property type="entry name" value="CRAL/TRIO N-terminal domain"/>
    <property type="match status" value="1"/>
</dbReference>
<protein>
    <submittedName>
        <fullName evidence="1">SEC14 protein 2</fullName>
    </submittedName>
</protein>